<reference evidence="27" key="1">
    <citation type="journal article" date="2019" name="bioRxiv">
        <title>The Genome of the Zebra Mussel, Dreissena polymorpha: A Resource for Invasive Species Research.</title>
        <authorList>
            <person name="McCartney M.A."/>
            <person name="Auch B."/>
            <person name="Kono T."/>
            <person name="Mallez S."/>
            <person name="Zhang Y."/>
            <person name="Obille A."/>
            <person name="Becker A."/>
            <person name="Abrahante J.E."/>
            <person name="Garbe J."/>
            <person name="Badalamenti J.P."/>
            <person name="Herman A."/>
            <person name="Mangelson H."/>
            <person name="Liachko I."/>
            <person name="Sullivan S."/>
            <person name="Sone E.D."/>
            <person name="Koren S."/>
            <person name="Silverstein K.A.T."/>
            <person name="Beckman K.B."/>
            <person name="Gohl D.M."/>
        </authorList>
    </citation>
    <scope>NUCLEOTIDE SEQUENCE</scope>
    <source>
        <strain evidence="27">Duluth1</strain>
        <tissue evidence="27">Whole animal</tissue>
    </source>
</reference>
<dbReference type="InterPro" id="IPR020846">
    <property type="entry name" value="MFS_dom"/>
</dbReference>
<feature type="transmembrane region" description="Helical" evidence="25">
    <location>
        <begin position="78"/>
        <end position="97"/>
    </location>
</feature>
<evidence type="ECO:0000313" key="27">
    <source>
        <dbReference type="EMBL" id="KAH3803764.1"/>
    </source>
</evidence>
<dbReference type="PROSITE" id="PS50850">
    <property type="entry name" value="MFS"/>
    <property type="match status" value="1"/>
</dbReference>
<accession>A0A9D4JBQ0</accession>
<dbReference type="Proteomes" id="UP000828390">
    <property type="component" value="Unassembled WGS sequence"/>
</dbReference>
<gene>
    <name evidence="27" type="ORF">DPMN_132032</name>
</gene>
<comment type="catalytic activity">
    <reaction evidence="19">
        <text>L-alanyl-L-lysine(out) = L-alanyl-L-lysine(in)</text>
        <dbReference type="Rhea" id="RHEA:79415"/>
        <dbReference type="ChEBI" id="CHEBI:192470"/>
    </reaction>
</comment>
<keyword evidence="5 25" id="KW-1133">Transmembrane helix</keyword>
<comment type="catalytic activity">
    <reaction evidence="12">
        <text>L-lysyl-L-alpha-amino acid(out) = L-lysyl-L-alpha-amino acid(in)</text>
        <dbReference type="Rhea" id="RHEA:79387"/>
        <dbReference type="ChEBI" id="CHEBI:229965"/>
    </reaction>
</comment>
<protein>
    <recommendedName>
        <fullName evidence="21">Lysosomal dipeptide transporter MFSD1</fullName>
    </recommendedName>
    <alternativeName>
        <fullName evidence="22">Major facilitator superfamily domain-containing protein 1</fullName>
    </alternativeName>
</protein>
<dbReference type="Gene3D" id="1.20.1250.20">
    <property type="entry name" value="MFS general substrate transporter like domains"/>
    <property type="match status" value="1"/>
</dbReference>
<evidence type="ECO:0000256" key="19">
    <source>
        <dbReference type="ARBA" id="ARBA00044919"/>
    </source>
</evidence>
<evidence type="ECO:0000256" key="9">
    <source>
        <dbReference type="ARBA" id="ARBA00044878"/>
    </source>
</evidence>
<dbReference type="EMBL" id="JAIWYP010000006">
    <property type="protein sequence ID" value="KAH3803764.1"/>
    <property type="molecule type" value="Genomic_DNA"/>
</dbReference>
<evidence type="ECO:0000259" key="26">
    <source>
        <dbReference type="PROSITE" id="PS50850"/>
    </source>
</evidence>
<evidence type="ECO:0000256" key="22">
    <source>
        <dbReference type="ARBA" id="ARBA00045018"/>
    </source>
</evidence>
<evidence type="ECO:0000256" key="5">
    <source>
        <dbReference type="ARBA" id="ARBA00022989"/>
    </source>
</evidence>
<evidence type="ECO:0000256" key="23">
    <source>
        <dbReference type="ARBA" id="ARBA00045709"/>
    </source>
</evidence>
<dbReference type="SUPFAM" id="SSF103473">
    <property type="entry name" value="MFS general substrate transporter"/>
    <property type="match status" value="1"/>
</dbReference>
<evidence type="ECO:0000256" key="15">
    <source>
        <dbReference type="ARBA" id="ARBA00044899"/>
    </source>
</evidence>
<evidence type="ECO:0000256" key="13">
    <source>
        <dbReference type="ARBA" id="ARBA00044893"/>
    </source>
</evidence>
<evidence type="ECO:0000256" key="6">
    <source>
        <dbReference type="ARBA" id="ARBA00023136"/>
    </source>
</evidence>
<evidence type="ECO:0000256" key="7">
    <source>
        <dbReference type="ARBA" id="ARBA00023228"/>
    </source>
</evidence>
<dbReference type="InterPro" id="IPR052187">
    <property type="entry name" value="MFSD1"/>
</dbReference>
<evidence type="ECO:0000256" key="16">
    <source>
        <dbReference type="ARBA" id="ARBA00044900"/>
    </source>
</evidence>
<evidence type="ECO:0000256" key="20">
    <source>
        <dbReference type="ARBA" id="ARBA00044924"/>
    </source>
</evidence>
<comment type="catalytic activity">
    <reaction evidence="14">
        <text>L-aspartyl-L-lysine(out) = L-aspartyl-L-lysine(in)</text>
        <dbReference type="Rhea" id="RHEA:79411"/>
        <dbReference type="ChEBI" id="CHEBI:229953"/>
    </reaction>
</comment>
<evidence type="ECO:0000256" key="21">
    <source>
        <dbReference type="ARBA" id="ARBA00044985"/>
    </source>
</evidence>
<evidence type="ECO:0000256" key="24">
    <source>
        <dbReference type="ARBA" id="ARBA00046376"/>
    </source>
</evidence>
<comment type="subcellular location">
    <subcellularLocation>
        <location evidence="1">Lysosome membrane</location>
        <topology evidence="1">Multi-pass membrane protein</topology>
    </subcellularLocation>
</comment>
<evidence type="ECO:0000256" key="11">
    <source>
        <dbReference type="ARBA" id="ARBA00044884"/>
    </source>
</evidence>
<comment type="similarity">
    <text evidence="2">Belongs to the major facilitator superfamily.</text>
</comment>
<comment type="caution">
    <text evidence="27">The sequence shown here is derived from an EMBL/GenBank/DDBJ whole genome shotgun (WGS) entry which is preliminary data.</text>
</comment>
<dbReference type="GO" id="GO:0005765">
    <property type="term" value="C:lysosomal membrane"/>
    <property type="evidence" value="ECO:0007669"/>
    <property type="project" value="UniProtKB-SubCell"/>
</dbReference>
<keyword evidence="3" id="KW-0813">Transport</keyword>
<evidence type="ECO:0000256" key="8">
    <source>
        <dbReference type="ARBA" id="ARBA00044876"/>
    </source>
</evidence>
<evidence type="ECO:0000256" key="17">
    <source>
        <dbReference type="ARBA" id="ARBA00044903"/>
    </source>
</evidence>
<keyword evidence="28" id="KW-1185">Reference proteome</keyword>
<dbReference type="AlphaFoldDB" id="A0A9D4JBQ0"/>
<comment type="catalytic activity">
    <reaction evidence="8">
        <text>L-lysyl-L-alanine(out) = L-lysyl-L-alanine(in)</text>
        <dbReference type="Rhea" id="RHEA:79399"/>
        <dbReference type="ChEBI" id="CHEBI:229954"/>
    </reaction>
</comment>
<evidence type="ECO:0000256" key="25">
    <source>
        <dbReference type="SAM" id="Phobius"/>
    </source>
</evidence>
<dbReference type="PANTHER" id="PTHR23512">
    <property type="entry name" value="MAJOR FACILITATOR SUPERFAMILY DOMAIN-CONTAINING PROTEIN 1"/>
    <property type="match status" value="1"/>
</dbReference>
<comment type="catalytic activity">
    <reaction evidence="20">
        <text>L-lysyl-glycine(out) = L-lysyl-glycine(in)</text>
        <dbReference type="Rhea" id="RHEA:79407"/>
        <dbReference type="ChEBI" id="CHEBI:191202"/>
    </reaction>
</comment>
<comment type="catalytic activity">
    <reaction evidence="17">
        <text>L-arginyl-glycine(out) = L-arginyl-glycine(in)</text>
        <dbReference type="Rhea" id="RHEA:79391"/>
        <dbReference type="ChEBI" id="CHEBI:229955"/>
    </reaction>
</comment>
<evidence type="ECO:0000313" key="28">
    <source>
        <dbReference type="Proteomes" id="UP000828390"/>
    </source>
</evidence>
<evidence type="ECO:0000256" key="3">
    <source>
        <dbReference type="ARBA" id="ARBA00022448"/>
    </source>
</evidence>
<feature type="transmembrane region" description="Helical" evidence="25">
    <location>
        <begin position="165"/>
        <end position="188"/>
    </location>
</feature>
<dbReference type="InterPro" id="IPR011701">
    <property type="entry name" value="MFS"/>
</dbReference>
<evidence type="ECO:0000256" key="1">
    <source>
        <dbReference type="ARBA" id="ARBA00004155"/>
    </source>
</evidence>
<dbReference type="GO" id="GO:0022857">
    <property type="term" value="F:transmembrane transporter activity"/>
    <property type="evidence" value="ECO:0007669"/>
    <property type="project" value="InterPro"/>
</dbReference>
<evidence type="ECO:0000256" key="2">
    <source>
        <dbReference type="ARBA" id="ARBA00008335"/>
    </source>
</evidence>
<comment type="catalytic activity">
    <reaction evidence="10">
        <text>L-alpha-aminoacyl-L-arginine(out) = L-alpha-aminoacyl-L-arginine(in)</text>
        <dbReference type="Rhea" id="RHEA:79367"/>
        <dbReference type="ChEBI" id="CHEBI:229968"/>
    </reaction>
</comment>
<evidence type="ECO:0000256" key="10">
    <source>
        <dbReference type="ARBA" id="ARBA00044881"/>
    </source>
</evidence>
<evidence type="ECO:0000256" key="4">
    <source>
        <dbReference type="ARBA" id="ARBA00022692"/>
    </source>
</evidence>
<comment type="catalytic activity">
    <reaction evidence="18">
        <text>L-histidyl-L-alpha-amino acid(out) = L-histidyl-L-alpha-amino acid(in)</text>
        <dbReference type="Rhea" id="RHEA:79379"/>
        <dbReference type="ChEBI" id="CHEBI:229964"/>
    </reaction>
</comment>
<comment type="function">
    <text evidence="23">Lysosomal dipeptide uniporter that selectively exports lysine, arginine or histidine-containing dipeptides with a net positive charge from the lysosome lumen into the cytosol. Could play a role in a specific type of protein O-glycosylation indirectly regulating macrophages migration and tissue invasion. Also essential for liver homeostasis.</text>
</comment>
<comment type="catalytic activity">
    <reaction evidence="13">
        <text>L-alpha-aminoacyl-L-lysine(out) = L-alpha-aminoacyl-L-lysine(in)</text>
        <dbReference type="Rhea" id="RHEA:79383"/>
        <dbReference type="ChEBI" id="CHEBI:229966"/>
    </reaction>
</comment>
<comment type="catalytic activity">
    <reaction evidence="9">
        <text>L-histidyl-glycine(out) = L-histidyl-glycine(in)</text>
        <dbReference type="Rhea" id="RHEA:79395"/>
        <dbReference type="ChEBI" id="CHEBI:229957"/>
    </reaction>
</comment>
<keyword evidence="6 25" id="KW-0472">Membrane</keyword>
<reference evidence="27" key="2">
    <citation type="submission" date="2020-11" db="EMBL/GenBank/DDBJ databases">
        <authorList>
            <person name="McCartney M.A."/>
            <person name="Auch B."/>
            <person name="Kono T."/>
            <person name="Mallez S."/>
            <person name="Becker A."/>
            <person name="Gohl D.M."/>
            <person name="Silverstein K.A.T."/>
            <person name="Koren S."/>
            <person name="Bechman K.B."/>
            <person name="Herman A."/>
            <person name="Abrahante J.E."/>
            <person name="Garbe J."/>
        </authorList>
    </citation>
    <scope>NUCLEOTIDE SEQUENCE</scope>
    <source>
        <strain evidence="27">Duluth1</strain>
        <tissue evidence="27">Whole animal</tissue>
    </source>
</reference>
<dbReference type="Pfam" id="PF07690">
    <property type="entry name" value="MFS_1"/>
    <property type="match status" value="1"/>
</dbReference>
<feature type="transmembrane region" description="Helical" evidence="25">
    <location>
        <begin position="136"/>
        <end position="159"/>
    </location>
</feature>
<feature type="transmembrane region" description="Helical" evidence="25">
    <location>
        <begin position="12"/>
        <end position="32"/>
    </location>
</feature>
<comment type="catalytic activity">
    <reaction evidence="16">
        <text>L-lysyl-L-lysine(out) = L-lysyl-L-lysine(in)</text>
        <dbReference type="Rhea" id="RHEA:79403"/>
        <dbReference type="ChEBI" id="CHEBI:229956"/>
    </reaction>
</comment>
<feature type="transmembrane region" description="Helical" evidence="25">
    <location>
        <begin position="52"/>
        <end position="71"/>
    </location>
</feature>
<evidence type="ECO:0000256" key="18">
    <source>
        <dbReference type="ARBA" id="ARBA00044912"/>
    </source>
</evidence>
<evidence type="ECO:0000256" key="14">
    <source>
        <dbReference type="ARBA" id="ARBA00044898"/>
    </source>
</evidence>
<comment type="catalytic activity">
    <reaction evidence="15">
        <text>L-arginyl-L-alpha-amino acid(out) = L-arginyl-L-alpha-amino acid(in)</text>
        <dbReference type="Rhea" id="RHEA:79371"/>
        <dbReference type="ChEBI" id="CHEBI:84315"/>
    </reaction>
</comment>
<dbReference type="InterPro" id="IPR036259">
    <property type="entry name" value="MFS_trans_sf"/>
</dbReference>
<keyword evidence="4 25" id="KW-0812">Transmembrane</keyword>
<comment type="subunit">
    <text evidence="24">Homodimer. Interacts with lysosomal protein GLMP (via lumenal domain); the interaction starts while both proteins are still in the endoplasmic reticulum and is required for stabilization of MFSD1 in lysosomes but has no direct effect on its targeting to lysosomes or transporter activity.</text>
</comment>
<comment type="catalytic activity">
    <reaction evidence="11">
        <text>L-alpha-aminoacyl-L-histidine(out) = L-alpha-aminoacyl-L-histidine(in)</text>
        <dbReference type="Rhea" id="RHEA:79375"/>
        <dbReference type="ChEBI" id="CHEBI:229967"/>
    </reaction>
</comment>
<proteinExistence type="inferred from homology"/>
<organism evidence="27 28">
    <name type="scientific">Dreissena polymorpha</name>
    <name type="common">Zebra mussel</name>
    <name type="synonym">Mytilus polymorpha</name>
    <dbReference type="NCBI Taxonomy" id="45954"/>
    <lineage>
        <taxon>Eukaryota</taxon>
        <taxon>Metazoa</taxon>
        <taxon>Spiralia</taxon>
        <taxon>Lophotrochozoa</taxon>
        <taxon>Mollusca</taxon>
        <taxon>Bivalvia</taxon>
        <taxon>Autobranchia</taxon>
        <taxon>Heteroconchia</taxon>
        <taxon>Euheterodonta</taxon>
        <taxon>Imparidentia</taxon>
        <taxon>Neoheterodontei</taxon>
        <taxon>Myida</taxon>
        <taxon>Dreissenoidea</taxon>
        <taxon>Dreissenidae</taxon>
        <taxon>Dreissena</taxon>
    </lineage>
</organism>
<evidence type="ECO:0000256" key="12">
    <source>
        <dbReference type="ARBA" id="ARBA00044891"/>
    </source>
</evidence>
<feature type="domain" description="Major facilitator superfamily (MFS) profile" evidence="26">
    <location>
        <begin position="12"/>
        <end position="208"/>
    </location>
</feature>
<sequence>MKISDVKHFSASFWLISVTTAIYYLQLMPFVAQGQVFFETKYGRNADQADNINSMVYLLATITMPIFGLAIDKVGKNMSWMLSGIILSLGSHVLLAFTYTEPYICVIMLGIGYSLYTTAAWPLVSRVVPQHNLGTAYGLVNTVLSLGQAADNYLVGYIVDTMGYLILEVFFITCSAGALITAAVLYTVDSSRGGGLNLSRKERLKNLR</sequence>
<feature type="transmembrane region" description="Helical" evidence="25">
    <location>
        <begin position="103"/>
        <end position="124"/>
    </location>
</feature>
<name>A0A9D4JBQ0_DREPO</name>
<dbReference type="PANTHER" id="PTHR23512:SF3">
    <property type="entry name" value="MAJOR FACILITATOR SUPERFAMILY DOMAIN-CONTAINING PROTEIN 1"/>
    <property type="match status" value="1"/>
</dbReference>
<keyword evidence="7" id="KW-0458">Lysosome</keyword>